<dbReference type="InterPro" id="IPR041437">
    <property type="entry name" value="GH115_C"/>
</dbReference>
<comment type="caution">
    <text evidence="4">The sequence shown here is derived from an EMBL/GenBank/DDBJ whole genome shotgun (WGS) entry which is preliminary data.</text>
</comment>
<organism evidence="4 5">
    <name type="scientific">Christiangramia crocea</name>
    <dbReference type="NCBI Taxonomy" id="2904124"/>
    <lineage>
        <taxon>Bacteria</taxon>
        <taxon>Pseudomonadati</taxon>
        <taxon>Bacteroidota</taxon>
        <taxon>Flavobacteriia</taxon>
        <taxon>Flavobacteriales</taxon>
        <taxon>Flavobacteriaceae</taxon>
        <taxon>Christiangramia</taxon>
    </lineage>
</organism>
<keyword evidence="1 4" id="KW-0378">Hydrolase</keyword>
<dbReference type="SUPFAM" id="SSF55545">
    <property type="entry name" value="beta-N-acetylhexosaminidase-like domain"/>
    <property type="match status" value="1"/>
</dbReference>
<dbReference type="Gene3D" id="2.60.120.1620">
    <property type="match status" value="1"/>
</dbReference>
<dbReference type="PANTHER" id="PTHR37842:SF2">
    <property type="entry name" value="GYLCOSYL HYDROLASE 115 C-TERMINAL DOMAIN-CONTAINING PROTEIN"/>
    <property type="match status" value="1"/>
</dbReference>
<dbReference type="Gene3D" id="1.20.58.2150">
    <property type="match status" value="1"/>
</dbReference>
<keyword evidence="5" id="KW-1185">Reference proteome</keyword>
<dbReference type="Gene3D" id="3.20.20.520">
    <property type="entry name" value="Glycosyl hydrolase family 115"/>
    <property type="match status" value="1"/>
</dbReference>
<sequence>MNRKVIFFILLYSSFSGIGQESKKEFEIAGKDEISSIIYDENGSSLDSISAYLFAEDILKITNKKPEVSTSIGKDQVNYILIGELESPMITKFLDPNAVSEEFKNQKESFLYKVINQGNKKILIIAGTDPRGTAFGVFNLSEKLGVSPWNWWADVPVQKQQEIFVESTDFYSKEPSVEYRGIFLNDEDWGLQPWAEHTFEPEVGDIGPKTYSKIFELLLRLKANTIWPAMHPSTRAFFHYPGNPDMASKYHIVLGSSHAEPMLRNNVDEWKHNTMGDFSYVSNEENVYNYWEERVKESSQLDAIYTIGMRGVHDSGMEGVKSVEQAAQVLSGVIKDQRKLLEQYSSEPISEIPQAFTVYKEVLDLYDSGMDIPDDITIIWTDDNYGYIRRLSDENERQRAGGGGVYYHASYWGRPHDYLWLSSTHPGLIREEMMKAYKTGDKKIWILNVGDIKPAEYNMQLFMDMAYDVSRFEDPQYVDKHLESFYKSVFDGNFAKEIADLKTNYYQLAFERKPEFMGWSQTEPTTSIDTTAYSPFSWGDEVTARINEYDTLEKKVEEIQQKLPEKYQDAFFQLVYYPVKGASFMNKKFLFRDLAIKYNQEKRLEAQNYKELSLQYYDSIVALTERYNEDIAEGKWQDMMDMQPRGLPVYLKPEIKLNNSEVSDDELGISVEHSGKSKKSQLPIFYQGAKDSYFFDLFIKAAKSIDWQIGNKPDWLLLTKSQGSLDSANPSERIKVSIDWEKWKESGAPRYSELSINSSKTIRLTIEIHSYNINGNSKNTFIEKNGIVSIYAENYSDKRDSGEFGWEKMAGLSYSKNLMQSLPLNENPLDTFQIAEKNPYLEYDIYTETLAEDAELIVNALPTHPLTNNHSLRIGVQWDDNPVKIIDFKTYGRSEEWKQNVLRNLAKKNINVNIGKKGKHTLRIYMIDEGVAIDFIYLNLLDQSLPYSILPETKP</sequence>
<dbReference type="AlphaFoldDB" id="A0A9X2A6J1"/>
<evidence type="ECO:0000256" key="2">
    <source>
        <dbReference type="SAM" id="Coils"/>
    </source>
</evidence>
<feature type="domain" description="Gylcosyl hydrolase 115 C-terminal" evidence="3">
    <location>
        <begin position="780"/>
        <end position="942"/>
    </location>
</feature>
<evidence type="ECO:0000259" key="3">
    <source>
        <dbReference type="Pfam" id="PF17829"/>
    </source>
</evidence>
<evidence type="ECO:0000256" key="1">
    <source>
        <dbReference type="ARBA" id="ARBA00022801"/>
    </source>
</evidence>
<dbReference type="EMBL" id="JAJSON010000001">
    <property type="protein sequence ID" value="MCG9970023.1"/>
    <property type="molecule type" value="Genomic_DNA"/>
</dbReference>
<dbReference type="PANTHER" id="PTHR37842">
    <property type="match status" value="1"/>
</dbReference>
<evidence type="ECO:0000313" key="5">
    <source>
        <dbReference type="Proteomes" id="UP001139344"/>
    </source>
</evidence>
<feature type="coiled-coil region" evidence="2">
    <location>
        <begin position="542"/>
        <end position="569"/>
    </location>
</feature>
<dbReference type="RefSeq" id="WP_240095156.1">
    <property type="nucleotide sequence ID" value="NZ_JAJSON010000001.1"/>
</dbReference>
<dbReference type="Pfam" id="PF17829">
    <property type="entry name" value="GH115_C"/>
    <property type="match status" value="1"/>
</dbReference>
<dbReference type="InterPro" id="IPR031924">
    <property type="entry name" value="GH115"/>
</dbReference>
<dbReference type="GO" id="GO:0005975">
    <property type="term" value="P:carbohydrate metabolic process"/>
    <property type="evidence" value="ECO:0007669"/>
    <property type="project" value="UniProtKB-ARBA"/>
</dbReference>
<reference evidence="4" key="1">
    <citation type="submission" date="2021-12" db="EMBL/GenBank/DDBJ databases">
        <title>Description of Gramella crocea sp. nov., a new bacterium isolated from activated sludge.</title>
        <authorList>
            <person name="Zhang X."/>
        </authorList>
    </citation>
    <scope>NUCLEOTIDE SEQUENCE</scope>
    <source>
        <strain evidence="4">YB25</strain>
    </source>
</reference>
<dbReference type="GO" id="GO:0016787">
    <property type="term" value="F:hydrolase activity"/>
    <property type="evidence" value="ECO:0007669"/>
    <property type="project" value="UniProtKB-KW"/>
</dbReference>
<gene>
    <name evidence="4" type="ORF">LU635_00120</name>
</gene>
<evidence type="ECO:0000313" key="4">
    <source>
        <dbReference type="EMBL" id="MCG9970023.1"/>
    </source>
</evidence>
<dbReference type="InterPro" id="IPR042301">
    <property type="entry name" value="GH115_sf"/>
</dbReference>
<proteinExistence type="predicted"/>
<protein>
    <submittedName>
        <fullName evidence="4">Glycosyl hydrolase 115 family protein</fullName>
    </submittedName>
</protein>
<name>A0A9X2A6J1_9FLAO</name>
<keyword evidence="2" id="KW-0175">Coiled coil</keyword>
<dbReference type="Gene3D" id="3.30.379.10">
    <property type="entry name" value="Chitobiase/beta-hexosaminidase domain 2-like"/>
    <property type="match status" value="1"/>
</dbReference>
<dbReference type="InterPro" id="IPR029018">
    <property type="entry name" value="Hex-like_dom2"/>
</dbReference>
<dbReference type="Pfam" id="PF15979">
    <property type="entry name" value="Glyco_hydro_115"/>
    <property type="match status" value="1"/>
</dbReference>
<dbReference type="Proteomes" id="UP001139344">
    <property type="component" value="Unassembled WGS sequence"/>
</dbReference>
<accession>A0A9X2A6J1</accession>